<evidence type="ECO:0000256" key="3">
    <source>
        <dbReference type="ARBA" id="ARBA00023027"/>
    </source>
</evidence>
<feature type="domain" description="D-isomer specific 2-hydroxyacid dehydrogenase NAD-binding" evidence="7">
    <location>
        <begin position="124"/>
        <end position="300"/>
    </location>
</feature>
<protein>
    <recommendedName>
        <fullName evidence="10">Phosphoglycerate dehydrogenase</fullName>
    </recommendedName>
</protein>
<dbReference type="PANTHER" id="PTHR43761">
    <property type="entry name" value="D-ISOMER SPECIFIC 2-HYDROXYACID DEHYDROGENASE FAMILY PROTEIN (AFU_ORTHOLOGUE AFUA_1G13630)"/>
    <property type="match status" value="1"/>
</dbReference>
<keyword evidence="3" id="KW-0520">NAD</keyword>
<dbReference type="FunFam" id="3.40.50.720:FF:000041">
    <property type="entry name" value="D-3-phosphoglycerate dehydrogenase"/>
    <property type="match status" value="1"/>
</dbReference>
<dbReference type="PROSITE" id="PS00670">
    <property type="entry name" value="D_2_HYDROXYACID_DH_2"/>
    <property type="match status" value="1"/>
</dbReference>
<organism evidence="8 9">
    <name type="scientific">Conidiobolus coronatus (strain ATCC 28846 / CBS 209.66 / NRRL 28638)</name>
    <name type="common">Delacroixia coronata</name>
    <dbReference type="NCBI Taxonomy" id="796925"/>
    <lineage>
        <taxon>Eukaryota</taxon>
        <taxon>Fungi</taxon>
        <taxon>Fungi incertae sedis</taxon>
        <taxon>Zoopagomycota</taxon>
        <taxon>Entomophthoromycotina</taxon>
        <taxon>Entomophthoromycetes</taxon>
        <taxon>Entomophthorales</taxon>
        <taxon>Ancylistaceae</taxon>
        <taxon>Conidiobolus</taxon>
    </lineage>
</organism>
<dbReference type="InterPro" id="IPR029752">
    <property type="entry name" value="D-isomer_DH_CS1"/>
</dbReference>
<dbReference type="InterPro" id="IPR006140">
    <property type="entry name" value="D-isomer_DH_NAD-bd"/>
</dbReference>
<evidence type="ECO:0000313" key="9">
    <source>
        <dbReference type="Proteomes" id="UP000070444"/>
    </source>
</evidence>
<dbReference type="InterPro" id="IPR036291">
    <property type="entry name" value="NAD(P)-bd_dom_sf"/>
</dbReference>
<dbReference type="InterPro" id="IPR045865">
    <property type="entry name" value="ACT-like_dom_sf"/>
</dbReference>
<dbReference type="STRING" id="796925.A0A137PA79"/>
<evidence type="ECO:0008006" key="10">
    <source>
        <dbReference type="Google" id="ProtNLM"/>
    </source>
</evidence>
<dbReference type="GO" id="GO:0004617">
    <property type="term" value="F:phosphoglycerate dehydrogenase activity"/>
    <property type="evidence" value="ECO:0007669"/>
    <property type="project" value="UniProtKB-ARBA"/>
</dbReference>
<evidence type="ECO:0000256" key="5">
    <source>
        <dbReference type="RuleBase" id="RU003719"/>
    </source>
</evidence>
<proteinExistence type="inferred from homology"/>
<evidence type="ECO:0000256" key="4">
    <source>
        <dbReference type="ARBA" id="ARBA00029440"/>
    </source>
</evidence>
<accession>A0A137PA79</accession>
<dbReference type="SUPFAM" id="SSF55021">
    <property type="entry name" value="ACT-like"/>
    <property type="match status" value="1"/>
</dbReference>
<dbReference type="OMA" id="SKGCWEV"/>
<dbReference type="EMBL" id="KQ964464">
    <property type="protein sequence ID" value="KXN71906.1"/>
    <property type="molecule type" value="Genomic_DNA"/>
</dbReference>
<name>A0A137PA79_CONC2</name>
<dbReference type="AlphaFoldDB" id="A0A137PA79"/>
<dbReference type="PROSITE" id="PS00671">
    <property type="entry name" value="D_2_HYDROXYACID_DH_3"/>
    <property type="match status" value="1"/>
</dbReference>
<dbReference type="GO" id="GO:0051287">
    <property type="term" value="F:NAD binding"/>
    <property type="evidence" value="ECO:0007669"/>
    <property type="project" value="InterPro"/>
</dbReference>
<reference evidence="8 9" key="1">
    <citation type="journal article" date="2015" name="Genome Biol. Evol.">
        <title>Phylogenomic analyses indicate that early fungi evolved digesting cell walls of algal ancestors of land plants.</title>
        <authorList>
            <person name="Chang Y."/>
            <person name="Wang S."/>
            <person name="Sekimoto S."/>
            <person name="Aerts A.L."/>
            <person name="Choi C."/>
            <person name="Clum A."/>
            <person name="LaButti K.M."/>
            <person name="Lindquist E.A."/>
            <person name="Yee Ngan C."/>
            <person name="Ohm R.A."/>
            <person name="Salamov A.A."/>
            <person name="Grigoriev I.V."/>
            <person name="Spatafora J.W."/>
            <person name="Berbee M.L."/>
        </authorList>
    </citation>
    <scope>NUCLEOTIDE SEQUENCE [LARGE SCALE GENOMIC DNA]</scope>
    <source>
        <strain evidence="8 9">NRRL 28638</strain>
    </source>
</reference>
<dbReference type="SUPFAM" id="SSF51735">
    <property type="entry name" value="NAD(P)-binding Rossmann-fold domains"/>
    <property type="match status" value="1"/>
</dbReference>
<keyword evidence="2 5" id="KW-0560">Oxidoreductase</keyword>
<dbReference type="NCBIfam" id="NF008759">
    <property type="entry name" value="PRK11790.1"/>
    <property type="match status" value="1"/>
</dbReference>
<evidence type="ECO:0000259" key="6">
    <source>
        <dbReference type="Pfam" id="PF00389"/>
    </source>
</evidence>
<dbReference type="Gene3D" id="3.30.70.260">
    <property type="match status" value="1"/>
</dbReference>
<dbReference type="Gene3D" id="3.40.50.720">
    <property type="entry name" value="NAD(P)-binding Rossmann-like Domain"/>
    <property type="match status" value="2"/>
</dbReference>
<dbReference type="CDD" id="cd12176">
    <property type="entry name" value="PGDH_3"/>
    <property type="match status" value="1"/>
</dbReference>
<dbReference type="InterPro" id="IPR006139">
    <property type="entry name" value="D-isomer_2_OHA_DH_cat_dom"/>
</dbReference>
<dbReference type="Pfam" id="PF02826">
    <property type="entry name" value="2-Hacid_dh_C"/>
    <property type="match status" value="1"/>
</dbReference>
<dbReference type="Pfam" id="PF00389">
    <property type="entry name" value="2-Hacid_dh"/>
    <property type="match status" value="1"/>
</dbReference>
<gene>
    <name evidence="8" type="ORF">CONCODRAFT_78076</name>
</gene>
<evidence type="ECO:0000256" key="1">
    <source>
        <dbReference type="ARBA" id="ARBA00005854"/>
    </source>
</evidence>
<dbReference type="OrthoDB" id="418179at2759"/>
<evidence type="ECO:0000256" key="2">
    <source>
        <dbReference type="ARBA" id="ARBA00023002"/>
    </source>
</evidence>
<dbReference type="SUPFAM" id="SSF52283">
    <property type="entry name" value="Formate/glycerate dehydrogenase catalytic domain-like"/>
    <property type="match status" value="1"/>
</dbReference>
<dbReference type="Proteomes" id="UP000070444">
    <property type="component" value="Unassembled WGS sequence"/>
</dbReference>
<dbReference type="PROSITE" id="PS00065">
    <property type="entry name" value="D_2_HYDROXYACID_DH_1"/>
    <property type="match status" value="1"/>
</dbReference>
<dbReference type="GO" id="GO:0006564">
    <property type="term" value="P:L-serine biosynthetic process"/>
    <property type="evidence" value="ECO:0007669"/>
    <property type="project" value="UniProtKB-ARBA"/>
</dbReference>
<dbReference type="PANTHER" id="PTHR43761:SF1">
    <property type="entry name" value="D-ISOMER SPECIFIC 2-HYDROXYACID DEHYDROGENASE CATALYTIC DOMAIN-CONTAINING PROTEIN-RELATED"/>
    <property type="match status" value="1"/>
</dbReference>
<dbReference type="GO" id="GO:0047545">
    <property type="term" value="F:(S)-2-hydroxyglutarate dehydrogenase activity"/>
    <property type="evidence" value="ECO:0007669"/>
    <property type="project" value="UniProtKB-ARBA"/>
</dbReference>
<keyword evidence="9" id="KW-1185">Reference proteome</keyword>
<dbReference type="InterPro" id="IPR050418">
    <property type="entry name" value="D-iso_2-hydroxyacid_DH_PdxB"/>
</dbReference>
<sequence length="420" mass="45683">MISGFSSNESQVLKNSHIKILLLENVNQTAVQLLSSQGYQVEFQTKALSEEDLIEKIKDVHVVGIRSKTKITAKVLDAAKCLLAIGCFCIGTNQVDLEHAASKGVAVFNSPFSNSRSVAELVIAEIITLSRQLGDRNKEIHQGQWNKVSKGCYEVRGKTLGIVGYGHIGSQLSVLAEALGMYVHFYDVLQIMPIGQARYTNTLADLLAVSDFVSLHVPETDETKNMIGKAEIEQMKKGSYLINASRGTVVDIPALVEGLKSGHLAGAAVDVYPSEPSKNGDNFVTELQNCPNTILTPHIGGSTEEAQYMIGQEVGNALLQYLERGSSLGAVNFPNVDLRGHPSDLGTIRVLYVHHNVPGVLKQINNILSDYNVEKQTVESKGPIAYLLADLKVTDQSSKLVNIHGSIKDTQHNILTRIIT</sequence>
<feature type="domain" description="D-isomer specific 2-hydroxyacid dehydrogenase catalytic" evidence="6">
    <location>
        <begin position="20"/>
        <end position="332"/>
    </location>
</feature>
<comment type="pathway">
    <text evidence="4">Amino-acid biosynthesis.</text>
</comment>
<comment type="similarity">
    <text evidence="1 5">Belongs to the D-isomer specific 2-hydroxyacid dehydrogenase family.</text>
</comment>
<evidence type="ECO:0000259" key="7">
    <source>
        <dbReference type="Pfam" id="PF02826"/>
    </source>
</evidence>
<dbReference type="InterPro" id="IPR029753">
    <property type="entry name" value="D-isomer_DH_CS"/>
</dbReference>
<evidence type="ECO:0000313" key="8">
    <source>
        <dbReference type="EMBL" id="KXN71906.1"/>
    </source>
</evidence>